<name>A0A3Q8TTW6_9PSED</name>
<feature type="transmembrane region" description="Helical" evidence="1">
    <location>
        <begin position="137"/>
        <end position="155"/>
    </location>
</feature>
<keyword evidence="1" id="KW-1133">Transmembrane helix</keyword>
<keyword evidence="1" id="KW-0812">Transmembrane</keyword>
<keyword evidence="1" id="KW-0472">Membrane</keyword>
<sequence length="299" mass="30999">MLQGRRSRILPRICVEVVVRQANPGAFTPILAALLGLVSVQSGAAVGKAIFPLVGPEGVAALRLGLSALILLVVLRPWRIWRQANLRDLVGYGLMMGLMNLLIYRAFLYIPVGIAVSIEVIGPLGVALLSSRRRIDLLWIALSALGLVLLPWGAGADGLDLRGVAFALAAALAWGLYVTLGTRVAVHGRQAVASGMLVAAMLGVPLGALQAGSQLLQPTVLAVGLAVALLSSTLPFLLDMFAMRHLPPSVFGVLLSASPAAGAIAGWLVLGETLSLLQCVGILAIAVACAGAALVRRAR</sequence>
<dbReference type="OrthoDB" id="9815120at2"/>
<dbReference type="KEGG" id="pory:EJA05_10480"/>
<gene>
    <name evidence="3" type="ORF">EJA05_10480</name>
</gene>
<dbReference type="Gene3D" id="1.10.3730.20">
    <property type="match status" value="1"/>
</dbReference>
<feature type="transmembrane region" description="Helical" evidence="1">
    <location>
        <begin position="30"/>
        <end position="54"/>
    </location>
</feature>
<proteinExistence type="predicted"/>
<dbReference type="EMBL" id="CP034338">
    <property type="protein sequence ID" value="AZL68133.1"/>
    <property type="molecule type" value="Genomic_DNA"/>
</dbReference>
<feature type="transmembrane region" description="Helical" evidence="1">
    <location>
        <begin position="275"/>
        <end position="295"/>
    </location>
</feature>
<dbReference type="Pfam" id="PF00892">
    <property type="entry name" value="EamA"/>
    <property type="match status" value="1"/>
</dbReference>
<dbReference type="Proteomes" id="UP000268230">
    <property type="component" value="Chromosome"/>
</dbReference>
<feature type="transmembrane region" description="Helical" evidence="1">
    <location>
        <begin position="113"/>
        <end position="130"/>
    </location>
</feature>
<dbReference type="GO" id="GO:0016020">
    <property type="term" value="C:membrane"/>
    <property type="evidence" value="ECO:0007669"/>
    <property type="project" value="InterPro"/>
</dbReference>
<feature type="transmembrane region" description="Helical" evidence="1">
    <location>
        <begin position="215"/>
        <end position="238"/>
    </location>
</feature>
<protein>
    <submittedName>
        <fullName evidence="3">EamA family transporter</fullName>
    </submittedName>
</protein>
<evidence type="ECO:0000256" key="1">
    <source>
        <dbReference type="SAM" id="Phobius"/>
    </source>
</evidence>
<evidence type="ECO:0000313" key="4">
    <source>
        <dbReference type="Proteomes" id="UP000268230"/>
    </source>
</evidence>
<dbReference type="InterPro" id="IPR037185">
    <property type="entry name" value="EmrE-like"/>
</dbReference>
<dbReference type="InterPro" id="IPR000620">
    <property type="entry name" value="EamA_dom"/>
</dbReference>
<evidence type="ECO:0000259" key="2">
    <source>
        <dbReference type="Pfam" id="PF00892"/>
    </source>
</evidence>
<feature type="domain" description="EamA" evidence="2">
    <location>
        <begin position="162"/>
        <end position="290"/>
    </location>
</feature>
<dbReference type="SUPFAM" id="SSF103481">
    <property type="entry name" value="Multidrug resistance efflux transporter EmrE"/>
    <property type="match status" value="1"/>
</dbReference>
<accession>A0A3Q8TTW6</accession>
<reference evidence="3 4" key="1">
    <citation type="submission" date="2018-12" db="EMBL/GenBank/DDBJ databases">
        <authorList>
            <person name="Li S."/>
            <person name="Yang R."/>
            <person name="Chen G."/>
            <person name="Zou L."/>
            <person name="Zhang C."/>
            <person name="Chen Y."/>
            <person name="Liu Z."/>
            <person name="Li Y."/>
            <person name="Yan Y."/>
            <person name="Huang M."/>
            <person name="Chen T."/>
        </authorList>
    </citation>
    <scope>NUCLEOTIDE SEQUENCE [LARGE SCALE GENOMIC DNA]</scope>
    <source>
        <strain evidence="3 4">1257</strain>
    </source>
</reference>
<evidence type="ECO:0000313" key="3">
    <source>
        <dbReference type="EMBL" id="AZL68133.1"/>
    </source>
</evidence>
<feature type="transmembrane region" description="Helical" evidence="1">
    <location>
        <begin position="192"/>
        <end position="209"/>
    </location>
</feature>
<feature type="transmembrane region" description="Helical" evidence="1">
    <location>
        <begin position="60"/>
        <end position="77"/>
    </location>
</feature>
<organism evidence="3 4">
    <name type="scientific">Pseudomonas entomophila</name>
    <dbReference type="NCBI Taxonomy" id="312306"/>
    <lineage>
        <taxon>Bacteria</taxon>
        <taxon>Pseudomonadati</taxon>
        <taxon>Pseudomonadota</taxon>
        <taxon>Gammaproteobacteria</taxon>
        <taxon>Pseudomonadales</taxon>
        <taxon>Pseudomonadaceae</taxon>
        <taxon>Pseudomonas</taxon>
    </lineage>
</organism>
<feature type="transmembrane region" description="Helical" evidence="1">
    <location>
        <begin position="161"/>
        <end position="180"/>
    </location>
</feature>
<feature type="transmembrane region" description="Helical" evidence="1">
    <location>
        <begin position="89"/>
        <end position="107"/>
    </location>
</feature>
<feature type="transmembrane region" description="Helical" evidence="1">
    <location>
        <begin position="250"/>
        <end position="269"/>
    </location>
</feature>
<dbReference type="AlphaFoldDB" id="A0A3Q8TTW6"/>